<evidence type="ECO:0000256" key="1">
    <source>
        <dbReference type="SAM" id="Coils"/>
    </source>
</evidence>
<dbReference type="AlphaFoldDB" id="A0A915ETY7"/>
<accession>A0A915ETY7</accession>
<sequence length="153" mass="17008">MQAEFSKRIVDYCLDQGMLNKQQLTECVNSMDRLLTGAETDTAEFKQSLSDLFASSNLATSTNILKNHSNQKTEANKQQEELKERMKRSKSTLHPNEALSQAVVCTIGLLSKHVVFGTEVGTDTGEGRADVIVIGSKACLIIEMKWREMLTLP</sequence>
<organism evidence="2 3">
    <name type="scientific">Ditylenchus dipsaci</name>
    <dbReference type="NCBI Taxonomy" id="166011"/>
    <lineage>
        <taxon>Eukaryota</taxon>
        <taxon>Metazoa</taxon>
        <taxon>Ecdysozoa</taxon>
        <taxon>Nematoda</taxon>
        <taxon>Chromadorea</taxon>
        <taxon>Rhabditida</taxon>
        <taxon>Tylenchina</taxon>
        <taxon>Tylenchomorpha</taxon>
        <taxon>Sphaerularioidea</taxon>
        <taxon>Anguinidae</taxon>
        <taxon>Anguininae</taxon>
        <taxon>Ditylenchus</taxon>
    </lineage>
</organism>
<keyword evidence="2" id="KW-1185">Reference proteome</keyword>
<feature type="coiled-coil region" evidence="1">
    <location>
        <begin position="65"/>
        <end position="92"/>
    </location>
</feature>
<dbReference type="WBParaSite" id="jg8945">
    <property type="protein sequence ID" value="jg8945"/>
    <property type="gene ID" value="jg8945"/>
</dbReference>
<keyword evidence="1" id="KW-0175">Coiled coil</keyword>
<name>A0A915ETY7_9BILA</name>
<evidence type="ECO:0000313" key="2">
    <source>
        <dbReference type="Proteomes" id="UP000887574"/>
    </source>
</evidence>
<reference evidence="3" key="1">
    <citation type="submission" date="2022-11" db="UniProtKB">
        <authorList>
            <consortium name="WormBaseParasite"/>
        </authorList>
    </citation>
    <scope>IDENTIFICATION</scope>
</reference>
<evidence type="ECO:0000313" key="3">
    <source>
        <dbReference type="WBParaSite" id="jg8945"/>
    </source>
</evidence>
<protein>
    <submittedName>
        <fullName evidence="3">Uncharacterized protein</fullName>
    </submittedName>
</protein>
<dbReference type="Proteomes" id="UP000887574">
    <property type="component" value="Unplaced"/>
</dbReference>
<proteinExistence type="predicted"/>